<evidence type="ECO:0000313" key="1">
    <source>
        <dbReference type="EMBL" id="WPL17767.1"/>
    </source>
</evidence>
<evidence type="ECO:0000313" key="2">
    <source>
        <dbReference type="Proteomes" id="UP001432180"/>
    </source>
</evidence>
<gene>
    <name evidence="1" type="ORF">Thiowin_02808</name>
</gene>
<organism evidence="1 2">
    <name type="scientific">Thiorhodovibrio winogradskyi</name>
    <dbReference type="NCBI Taxonomy" id="77007"/>
    <lineage>
        <taxon>Bacteria</taxon>
        <taxon>Pseudomonadati</taxon>
        <taxon>Pseudomonadota</taxon>
        <taxon>Gammaproteobacteria</taxon>
        <taxon>Chromatiales</taxon>
        <taxon>Chromatiaceae</taxon>
        <taxon>Thiorhodovibrio</taxon>
    </lineage>
</organism>
<sequence length="51" mass="5410">MNASALQGQCLCSPLWLLQCLLQCSASAWFGEDPEGALCCAALTFFSLLLA</sequence>
<proteinExistence type="predicted"/>
<name>A0ABZ0SBD8_9GAMM</name>
<reference evidence="1 2" key="1">
    <citation type="journal article" date="2023" name="Microorganisms">
        <title>Thiorhodovibrio frisius and Trv. litoralis spp. nov., Two Novel Members from a Clade of Fastidious Purple Sulfur Bacteria That Exhibit Unique Red-Shifted Light-Harvesting Capabilities.</title>
        <authorList>
            <person name="Methner A."/>
            <person name="Kuzyk S.B."/>
            <person name="Petersen J."/>
            <person name="Bauer S."/>
            <person name="Brinkmann H."/>
            <person name="Sichau K."/>
            <person name="Wanner G."/>
            <person name="Wolf J."/>
            <person name="Neumann-Schaal M."/>
            <person name="Henke P."/>
            <person name="Tank M."/>
            <person name="Sproer C."/>
            <person name="Bunk B."/>
            <person name="Overmann J."/>
        </authorList>
    </citation>
    <scope>NUCLEOTIDE SEQUENCE [LARGE SCALE GENOMIC DNA]</scope>
    <source>
        <strain evidence="1 2">DSM 6702</strain>
    </source>
</reference>
<dbReference type="EMBL" id="CP121472">
    <property type="protein sequence ID" value="WPL17767.1"/>
    <property type="molecule type" value="Genomic_DNA"/>
</dbReference>
<dbReference type="Proteomes" id="UP001432180">
    <property type="component" value="Chromosome"/>
</dbReference>
<protein>
    <submittedName>
        <fullName evidence="1">Uncharacterized protein</fullName>
    </submittedName>
</protein>
<accession>A0ABZ0SBD8</accession>
<keyword evidence="2" id="KW-1185">Reference proteome</keyword>